<evidence type="ECO:0000256" key="4">
    <source>
        <dbReference type="ARBA" id="ARBA00022786"/>
    </source>
</evidence>
<feature type="region of interest" description="Disordered" evidence="6">
    <location>
        <begin position="1413"/>
        <end position="1452"/>
    </location>
</feature>
<feature type="region of interest" description="Disordered" evidence="6">
    <location>
        <begin position="1124"/>
        <end position="1191"/>
    </location>
</feature>
<dbReference type="SUPFAM" id="SSF54001">
    <property type="entry name" value="Cysteine proteinases"/>
    <property type="match status" value="1"/>
</dbReference>
<feature type="region of interest" description="Disordered" evidence="6">
    <location>
        <begin position="1995"/>
        <end position="2045"/>
    </location>
</feature>
<evidence type="ECO:0000256" key="3">
    <source>
        <dbReference type="ARBA" id="ARBA00022670"/>
    </source>
</evidence>
<feature type="region of interest" description="Disordered" evidence="6">
    <location>
        <begin position="653"/>
        <end position="767"/>
    </location>
</feature>
<feature type="compositionally biased region" description="Low complexity" evidence="6">
    <location>
        <begin position="1151"/>
        <end position="1162"/>
    </location>
</feature>
<feature type="compositionally biased region" description="Low complexity" evidence="6">
    <location>
        <begin position="284"/>
        <end position="293"/>
    </location>
</feature>
<feature type="region of interest" description="Disordered" evidence="6">
    <location>
        <begin position="862"/>
        <end position="1020"/>
    </location>
</feature>
<evidence type="ECO:0000256" key="6">
    <source>
        <dbReference type="SAM" id="MobiDB-lite"/>
    </source>
</evidence>
<feature type="compositionally biased region" description="Low complexity" evidence="6">
    <location>
        <begin position="1078"/>
        <end position="1093"/>
    </location>
</feature>
<feature type="compositionally biased region" description="Basic and acidic residues" evidence="6">
    <location>
        <begin position="2158"/>
        <end position="2168"/>
    </location>
</feature>
<sequence length="2201" mass="244039">MSAEEWNAAVKAGLESMDDHGAQLSNQADNLPSSSQSPGHSPQPSPDSQQKDLGAAVPSQSQSHQTSKVTVTQPQQLQQPQMLGSQQDQQVSQSSDLTRSQSPVFRGSPRSTISSQEGKNKPNQSVTPVSSSGTIPYSSQNVHKVPLQYQHRLPHGVGQSLGLQSQVNHRLPKPRQVSPQRPVSKIITPNIPSTQQGMQIPLKSNTNVGVRAAFQTRPTGSVTQTFSRGSHQQVYHQQHLKQSLPQHHQRMPVGQRHLSPGTNVGSGNPQQMANRMVGPRFCHQKQQQNQPQQFARPHLHGPGGNQSRPQLPHHIQKQQPGFSQHSQNSSTMMLPGAQDRVNLLQKGNTSGMENDADGGDHSMSLMHEDEMYDDEYDESMQEGADYDPEYEGEEDEEEEDYDEDMEEEQYRMMNQSYRYDSSASDDLSEEESTLFEELSHLAPNDPRYEEIVNRLREKGVDRDEIEEIINPQRPAFNEVYGDEPYDEDEGEEDEEMEEAEETVSSSSYSQAERQLLPSQTETGMHQGTVSPSRGLPQRSHNQSHDTFPVSAQNVRATAGLQLGQSQQNLTQPGQTQPHQLNSSQSGHNQHHQCLSQPSSQGHAQRAHLQQQHPLPHLNLPPPSNISQLRPNSQQAQPPKHVANLNQHRKVFQSPMQTCSSTTSSDTSDWQHHGPRPPMAAKPVPSSAASLQPQKMNPPRQMGPNRLPMPGQQMGGTIRPAAQSHQGSTAGRPLLTNTTQGGQNPRGQMPSQQMGLAQGAQAQQSQQGAVIQPPMVRGVSPRAMPPQHMVRPGAPSPNVGHRPVGFPIQGNLRPRTMTAPNVRTNGPLGQLRAPIPANRASQSRLDVQHMQEMLDKQIMAKKGAAALPNQSQVGTEDQSHLSASSLPPPNTHVFQTPLPKQFLPPRRPVSQALPLGRHPRPAGTPQGMQPLKPRFNAPVRPRVPIPISQTMAPPLQQSQSAPQVRIGSFSQAGPSGQATSPNKPVGTQQGSLHPLNDSSKSVQEHRKISPAAIPSASSKPPSFNLDALSEAKLNLHSTRNGKLVPNTTYRIKSPIDQTIICAVWNGEKFVGANQENTKGSGQSTGASSQSQDSSNAVPKAKLNILPGGSNAFQDQFLLSLQSGAKQQESLNEPDTNSDNVENHPNQFDKSDSAQISQSTSQTTYVKPLSQASNDHKKSDKDDDDEDDDSIFKKPFSENEDLFRVCNNCGYTSKDFKRCDGCQKLHQGEMKIHCTKKTSGKVDTPSSQPSSSGCSSKKQEKKPSDRFREVMNKASFYGNKDASRGGYGRGAVTARRGLGRTKGGGLKGKPGLQTEEEEPDHQSSDEDSDDRRGMKRRQGRPKAKTTPLKKRSKKIDEPVTLTISSDEDEPSSTTYLLPGVSASPAHSAGSESPIFTTSHMNPVNAFGRFRRMRMEDEEGHSKLEKKLQQTQNKPSSMVPPDEELEEDEDEDGDEPAVYEIDIRSVRIGSMRTQPQQPMFISLHGVCFKCRSERTDEEFECEILCSEVEHVKFFAGQPQPVLFLFLSQECGEKVRSICHMEPGDEEYFDPCCTDMKQKMVVIIIESSSEMPLEMLRENLTLWADMNHQEDSDYLEELSEESANDLLIQSAPPVLTADIERGVLKFKKKYIYEGDAPHVQPRMPASPPEGMDNEEPDSTSSSPPDVRNHFFGAPIRLLLYPPPPARGIAIKTEDLMCLAEGEFLNDVVIDFYLQYLYKEKLSEANQKRTHIFSSFFYKRLTQRDRHSEKTEEDAKKSLPERRHARVKKWTKHVDLFSKDFIIVPINEHSHWFLAVICFPGLASPEVVPYIPSAIHRTDVDEASNDAGGSETGSVSKDEGGSSQETLIKHTVLGRQLSEDACNNSDEGKLVGQKQPCILMFDSLAGPSRNPNVKMLREYLQCEWDAKKSEQRQIAKIVRGSTPKVPQQSNFSDCGVFLLQYVESFFEDPIADFQIPMKGLQNWFPEELVLHKRRDIHELIMSLHQAYMEERGDRRILDIPFESTPQRPPPQMPMDIPNPNNHEHFLGKLDDESGAEGGALNKEDENSNSSAAWELVKPVPSPPFPVALQQNSMFEREESNQSPFLLSSHIQNEGEEEDESNEGMQLSGPIDHGREEESDRVDNTSGKDSESQSELTEEKPDDSEGTEIAFVVEQAETESEGLQSEREPNKGAEGDNEQSSTCETKAETSSTNFSKLPSSDKPNNNL</sequence>
<comment type="similarity">
    <text evidence="1">Belongs to the peptidase C48 family.</text>
</comment>
<evidence type="ECO:0000313" key="8">
    <source>
        <dbReference type="EMBL" id="KAK3798046.1"/>
    </source>
</evidence>
<feature type="compositionally biased region" description="Polar residues" evidence="6">
    <location>
        <begin position="1387"/>
        <end position="1398"/>
    </location>
</feature>
<feature type="compositionally biased region" description="Polar residues" evidence="6">
    <location>
        <begin position="722"/>
        <end position="750"/>
    </location>
</feature>
<feature type="region of interest" description="Disordered" evidence="6">
    <location>
        <begin position="376"/>
        <end position="406"/>
    </location>
</feature>
<dbReference type="EMBL" id="JAWDGP010000724">
    <property type="protein sequence ID" value="KAK3798046.1"/>
    <property type="molecule type" value="Genomic_DNA"/>
</dbReference>
<feature type="region of interest" description="Disordered" evidence="6">
    <location>
        <begin position="1072"/>
        <end position="1101"/>
    </location>
</feature>
<dbReference type="GO" id="GO:0006508">
    <property type="term" value="P:proteolysis"/>
    <property type="evidence" value="ECO:0007669"/>
    <property type="project" value="UniProtKB-KW"/>
</dbReference>
<feature type="compositionally biased region" description="Acidic residues" evidence="6">
    <location>
        <begin position="1438"/>
        <end position="1452"/>
    </location>
</feature>
<evidence type="ECO:0000313" key="9">
    <source>
        <dbReference type="Proteomes" id="UP001283361"/>
    </source>
</evidence>
<feature type="region of interest" description="Disordered" evidence="6">
    <location>
        <begin position="463"/>
        <end position="640"/>
    </location>
</feature>
<keyword evidence="5" id="KW-0378">Hydrolase</keyword>
<feature type="compositionally biased region" description="Polar residues" evidence="6">
    <location>
        <begin position="97"/>
        <end position="139"/>
    </location>
</feature>
<feature type="compositionally biased region" description="Low complexity" evidence="6">
    <location>
        <begin position="751"/>
        <end position="767"/>
    </location>
</feature>
<dbReference type="Gene3D" id="3.40.395.10">
    <property type="entry name" value="Adenoviral Proteinase, Chain A"/>
    <property type="match status" value="1"/>
</dbReference>
<keyword evidence="9" id="KW-1185">Reference proteome</keyword>
<feature type="domain" description="Ubiquitin-like protease family profile" evidence="7">
    <location>
        <begin position="1684"/>
        <end position="1940"/>
    </location>
</feature>
<evidence type="ECO:0000259" key="7">
    <source>
        <dbReference type="PROSITE" id="PS50600"/>
    </source>
</evidence>
<feature type="compositionally biased region" description="Basic and acidic residues" evidence="6">
    <location>
        <begin position="2106"/>
        <end position="2125"/>
    </location>
</feature>
<feature type="compositionally biased region" description="Polar residues" evidence="6">
    <location>
        <begin position="2172"/>
        <end position="2201"/>
    </location>
</feature>
<feature type="compositionally biased region" description="Basic and acidic residues" evidence="6">
    <location>
        <begin position="1318"/>
        <end position="1330"/>
    </location>
</feature>
<evidence type="ECO:0000256" key="1">
    <source>
        <dbReference type="ARBA" id="ARBA00005234"/>
    </source>
</evidence>
<feature type="compositionally biased region" description="Acidic residues" evidence="6">
    <location>
        <begin position="480"/>
        <end position="501"/>
    </location>
</feature>
<feature type="region of interest" description="Disordered" evidence="6">
    <location>
        <begin position="1"/>
        <end position="139"/>
    </location>
</feature>
<feature type="compositionally biased region" description="Polar residues" evidence="6">
    <location>
        <begin position="867"/>
        <end position="884"/>
    </location>
</feature>
<dbReference type="InterPro" id="IPR038765">
    <property type="entry name" value="Papain-like_cys_pep_sf"/>
</dbReference>
<dbReference type="GO" id="GO:0005737">
    <property type="term" value="C:cytoplasm"/>
    <property type="evidence" value="ECO:0007669"/>
    <property type="project" value="TreeGrafter"/>
</dbReference>
<dbReference type="GO" id="GO:0016926">
    <property type="term" value="P:protein desumoylation"/>
    <property type="evidence" value="ECO:0007669"/>
    <property type="project" value="TreeGrafter"/>
</dbReference>
<dbReference type="PROSITE" id="PS50600">
    <property type="entry name" value="ULP_PROTEASE"/>
    <property type="match status" value="1"/>
</dbReference>
<feature type="compositionally biased region" description="Polar residues" evidence="6">
    <location>
        <begin position="502"/>
        <end position="531"/>
    </location>
</feature>
<dbReference type="PANTHER" id="PTHR46896:SF3">
    <property type="entry name" value="FI06413P-RELATED"/>
    <property type="match status" value="1"/>
</dbReference>
<dbReference type="Proteomes" id="UP001283361">
    <property type="component" value="Unassembled WGS sequence"/>
</dbReference>
<dbReference type="InterPro" id="IPR051947">
    <property type="entry name" value="Sentrin-specific_protease"/>
</dbReference>
<feature type="region of interest" description="Disordered" evidence="6">
    <location>
        <begin position="1234"/>
        <end position="1398"/>
    </location>
</feature>
<feature type="region of interest" description="Disordered" evidence="6">
    <location>
        <begin position="418"/>
        <end position="441"/>
    </location>
</feature>
<dbReference type="GO" id="GO:0070139">
    <property type="term" value="F:SUMO-specific endopeptidase activity"/>
    <property type="evidence" value="ECO:0007669"/>
    <property type="project" value="TreeGrafter"/>
</dbReference>
<keyword evidence="4" id="KW-0833">Ubl conjugation pathway</keyword>
<feature type="compositionally biased region" description="Low complexity" evidence="6">
    <location>
        <begin position="73"/>
        <end position="96"/>
    </location>
</feature>
<feature type="compositionally biased region" description="Basic residues" evidence="6">
    <location>
        <begin position="1331"/>
        <end position="1351"/>
    </location>
</feature>
<feature type="compositionally biased region" description="Low complexity" evidence="6">
    <location>
        <begin position="1008"/>
        <end position="1020"/>
    </location>
</feature>
<feature type="compositionally biased region" description="Basic and acidic residues" evidence="6">
    <location>
        <begin position="1255"/>
        <end position="1269"/>
    </location>
</feature>
<feature type="region of interest" description="Disordered" evidence="6">
    <location>
        <begin position="2087"/>
        <end position="2201"/>
    </location>
</feature>
<feature type="region of interest" description="Disordered" evidence="6">
    <location>
        <begin position="1816"/>
        <end position="1838"/>
    </location>
</feature>
<evidence type="ECO:0000256" key="2">
    <source>
        <dbReference type="ARBA" id="ARBA00022553"/>
    </source>
</evidence>
<reference evidence="8" key="1">
    <citation type="journal article" date="2023" name="G3 (Bethesda)">
        <title>A reference genome for the long-term kleptoplast-retaining sea slug Elysia crispata morphotype clarki.</title>
        <authorList>
            <person name="Eastman K.E."/>
            <person name="Pendleton A.L."/>
            <person name="Shaikh M.A."/>
            <person name="Suttiyut T."/>
            <person name="Ogas R."/>
            <person name="Tomko P."/>
            <person name="Gavelis G."/>
            <person name="Widhalm J.R."/>
            <person name="Wisecaver J.H."/>
        </authorList>
    </citation>
    <scope>NUCLEOTIDE SEQUENCE</scope>
    <source>
        <strain evidence="8">ECLA1</strain>
    </source>
</reference>
<dbReference type="PANTHER" id="PTHR46896">
    <property type="entry name" value="SENTRIN-SPECIFIC PROTEASE"/>
    <property type="match status" value="1"/>
</dbReference>
<protein>
    <recommendedName>
        <fullName evidence="7">Ubiquitin-like protease family profile domain-containing protein</fullName>
    </recommendedName>
</protein>
<feature type="region of interest" description="Disordered" evidence="6">
    <location>
        <begin position="1633"/>
        <end position="1661"/>
    </location>
</feature>
<dbReference type="Pfam" id="PF02902">
    <property type="entry name" value="Peptidase_C48"/>
    <property type="match status" value="1"/>
</dbReference>
<proteinExistence type="inferred from homology"/>
<dbReference type="GO" id="GO:0005634">
    <property type="term" value="C:nucleus"/>
    <property type="evidence" value="ECO:0007669"/>
    <property type="project" value="TreeGrafter"/>
</dbReference>
<feature type="compositionally biased region" description="Polar residues" evidence="6">
    <location>
        <begin position="624"/>
        <end position="636"/>
    </location>
</feature>
<gene>
    <name evidence="8" type="ORF">RRG08_034607</name>
</gene>
<accession>A0AAE1E8D4</accession>
<feature type="compositionally biased region" description="Polar residues" evidence="6">
    <location>
        <begin position="317"/>
        <end position="332"/>
    </location>
</feature>
<evidence type="ECO:0000256" key="5">
    <source>
        <dbReference type="ARBA" id="ARBA00022801"/>
    </source>
</evidence>
<feature type="compositionally biased region" description="Basic and acidic residues" evidence="6">
    <location>
        <begin position="2016"/>
        <end position="2026"/>
    </location>
</feature>
<feature type="compositionally biased region" description="Polar residues" evidence="6">
    <location>
        <begin position="260"/>
        <end position="273"/>
    </location>
</feature>
<organism evidence="8 9">
    <name type="scientific">Elysia crispata</name>
    <name type="common">lettuce slug</name>
    <dbReference type="NCBI Taxonomy" id="231223"/>
    <lineage>
        <taxon>Eukaryota</taxon>
        <taxon>Metazoa</taxon>
        <taxon>Spiralia</taxon>
        <taxon>Lophotrochozoa</taxon>
        <taxon>Mollusca</taxon>
        <taxon>Gastropoda</taxon>
        <taxon>Heterobranchia</taxon>
        <taxon>Euthyneura</taxon>
        <taxon>Panpulmonata</taxon>
        <taxon>Sacoglossa</taxon>
        <taxon>Placobranchoidea</taxon>
        <taxon>Plakobranchidae</taxon>
        <taxon>Elysia</taxon>
    </lineage>
</organism>
<keyword evidence="3" id="KW-0645">Protease</keyword>
<feature type="compositionally biased region" description="Polar residues" evidence="6">
    <location>
        <begin position="58"/>
        <end position="72"/>
    </location>
</feature>
<feature type="compositionally biased region" description="Polar residues" evidence="6">
    <location>
        <begin position="562"/>
        <end position="601"/>
    </location>
</feature>
<feature type="compositionally biased region" description="Low complexity" evidence="6">
    <location>
        <begin position="1243"/>
        <end position="1254"/>
    </location>
</feature>
<dbReference type="InterPro" id="IPR003653">
    <property type="entry name" value="Peptidase_C48_C"/>
</dbReference>
<feature type="region of interest" description="Disordered" evidence="6">
    <location>
        <begin position="252"/>
        <end position="333"/>
    </location>
</feature>
<feature type="compositionally biased region" description="Low complexity" evidence="6">
    <location>
        <begin position="602"/>
        <end position="617"/>
    </location>
</feature>
<keyword evidence="2" id="KW-0597">Phosphoprotein</keyword>
<feature type="compositionally biased region" description="Polar residues" evidence="6">
    <location>
        <begin position="1124"/>
        <end position="1144"/>
    </location>
</feature>
<comment type="caution">
    <text evidence="8">The sequence shown here is derived from an EMBL/GenBank/DDBJ whole genome shotgun (WGS) entry which is preliminary data.</text>
</comment>
<feature type="compositionally biased region" description="Low complexity" evidence="6">
    <location>
        <begin position="32"/>
        <end position="48"/>
    </location>
</feature>
<feature type="compositionally biased region" description="Polar residues" evidence="6">
    <location>
        <begin position="967"/>
        <end position="1000"/>
    </location>
</feature>
<name>A0AAE1E8D4_9GAST</name>
<feature type="compositionally biased region" description="Low complexity" evidence="6">
    <location>
        <begin position="951"/>
        <end position="962"/>
    </location>
</feature>